<feature type="compositionally biased region" description="Acidic residues" evidence="1">
    <location>
        <begin position="103"/>
        <end position="112"/>
    </location>
</feature>
<evidence type="ECO:0000313" key="3">
    <source>
        <dbReference type="EMBL" id="GBM66300.1"/>
    </source>
</evidence>
<feature type="compositionally biased region" description="Basic and acidic residues" evidence="1">
    <location>
        <begin position="92"/>
        <end position="102"/>
    </location>
</feature>
<dbReference type="OrthoDB" id="6437534at2759"/>
<proteinExistence type="predicted"/>
<sequence>KTHEIEPPKAEIRRQRTLLSQTSWRSMPLIPNLVRSFSSKSSSNSHPEPEQPPHPAESPVPESIWGFCGFWRPKRASAEVPQTDPDVPQWDTSRRHTLSREIQEEDEEDEENCPPNGDIREDSEEEDRV</sequence>
<feature type="region of interest" description="Disordered" evidence="1">
    <location>
        <begin position="76"/>
        <end position="129"/>
    </location>
</feature>
<gene>
    <name evidence="2" type="ORF">AVEN_22816_1</name>
    <name evidence="3" type="ORF">AVEN_25240_1</name>
</gene>
<reference evidence="2 4" key="1">
    <citation type="journal article" date="2019" name="Sci. Rep.">
        <title>Orb-weaving spider Araneus ventricosus genome elucidates the spidroin gene catalogue.</title>
        <authorList>
            <person name="Kono N."/>
            <person name="Nakamura H."/>
            <person name="Ohtoshi R."/>
            <person name="Moran D.A.P."/>
            <person name="Shinohara A."/>
            <person name="Yoshida Y."/>
            <person name="Fujiwara M."/>
            <person name="Mori M."/>
            <person name="Tomita M."/>
            <person name="Arakawa K."/>
        </authorList>
    </citation>
    <scope>NUCLEOTIDE SEQUENCE [LARGE SCALE GENOMIC DNA]</scope>
</reference>
<feature type="non-terminal residue" evidence="2">
    <location>
        <position position="1"/>
    </location>
</feature>
<accession>A0A4Y2HLL8</accession>
<protein>
    <submittedName>
        <fullName evidence="2">Uncharacterized protein</fullName>
    </submittedName>
</protein>
<name>A0A4Y2HLL8_ARAVE</name>
<keyword evidence="4" id="KW-1185">Reference proteome</keyword>
<dbReference type="EMBL" id="BGPR01182269">
    <property type="protein sequence ID" value="GBM66300.1"/>
    <property type="molecule type" value="Genomic_DNA"/>
</dbReference>
<dbReference type="EMBL" id="BGPR01182268">
    <property type="protein sequence ID" value="GBM66294.1"/>
    <property type="molecule type" value="Genomic_DNA"/>
</dbReference>
<feature type="compositionally biased region" description="Low complexity" evidence="1">
    <location>
        <begin position="36"/>
        <end position="46"/>
    </location>
</feature>
<organism evidence="2 4">
    <name type="scientific">Araneus ventricosus</name>
    <name type="common">Orbweaver spider</name>
    <name type="synonym">Epeira ventricosa</name>
    <dbReference type="NCBI Taxonomy" id="182803"/>
    <lineage>
        <taxon>Eukaryota</taxon>
        <taxon>Metazoa</taxon>
        <taxon>Ecdysozoa</taxon>
        <taxon>Arthropoda</taxon>
        <taxon>Chelicerata</taxon>
        <taxon>Arachnida</taxon>
        <taxon>Araneae</taxon>
        <taxon>Araneomorphae</taxon>
        <taxon>Entelegynae</taxon>
        <taxon>Araneoidea</taxon>
        <taxon>Araneidae</taxon>
        <taxon>Araneus</taxon>
    </lineage>
</organism>
<dbReference type="Proteomes" id="UP000499080">
    <property type="component" value="Unassembled WGS sequence"/>
</dbReference>
<evidence type="ECO:0000256" key="1">
    <source>
        <dbReference type="SAM" id="MobiDB-lite"/>
    </source>
</evidence>
<feature type="region of interest" description="Disordered" evidence="1">
    <location>
        <begin position="35"/>
        <end position="63"/>
    </location>
</feature>
<evidence type="ECO:0000313" key="2">
    <source>
        <dbReference type="EMBL" id="GBM66294.1"/>
    </source>
</evidence>
<comment type="caution">
    <text evidence="2">The sequence shown here is derived from an EMBL/GenBank/DDBJ whole genome shotgun (WGS) entry which is preliminary data.</text>
</comment>
<dbReference type="AlphaFoldDB" id="A0A4Y2HLL8"/>
<evidence type="ECO:0000313" key="4">
    <source>
        <dbReference type="Proteomes" id="UP000499080"/>
    </source>
</evidence>